<protein>
    <submittedName>
        <fullName evidence="2">Uncharacterized protein</fullName>
    </submittedName>
</protein>
<keyword evidence="1" id="KW-0175">Coiled coil</keyword>
<accession>A0A0F9B9C5</accession>
<name>A0A0F9B9C5_9ZZZZ</name>
<proteinExistence type="predicted"/>
<evidence type="ECO:0000256" key="1">
    <source>
        <dbReference type="SAM" id="Coils"/>
    </source>
</evidence>
<dbReference type="EMBL" id="LAZR01038951">
    <property type="protein sequence ID" value="KKL18220.1"/>
    <property type="molecule type" value="Genomic_DNA"/>
</dbReference>
<gene>
    <name evidence="2" type="ORF">LCGC14_2477690</name>
</gene>
<reference evidence="2" key="1">
    <citation type="journal article" date="2015" name="Nature">
        <title>Complex archaea that bridge the gap between prokaryotes and eukaryotes.</title>
        <authorList>
            <person name="Spang A."/>
            <person name="Saw J.H."/>
            <person name="Jorgensen S.L."/>
            <person name="Zaremba-Niedzwiedzka K."/>
            <person name="Martijn J."/>
            <person name="Lind A.E."/>
            <person name="van Eijk R."/>
            <person name="Schleper C."/>
            <person name="Guy L."/>
            <person name="Ettema T.J."/>
        </authorList>
    </citation>
    <scope>NUCLEOTIDE SEQUENCE</scope>
</reference>
<sequence>MIETGPEAKQRLIFETASRGELGLKLCERHYFAHVEGCGECIIQTAEQLAEVMQAIDEECDNLDNLLDELKESIESTQEVSDGES</sequence>
<dbReference type="AlphaFoldDB" id="A0A0F9B9C5"/>
<feature type="coiled-coil region" evidence="1">
    <location>
        <begin position="46"/>
        <end position="80"/>
    </location>
</feature>
<comment type="caution">
    <text evidence="2">The sequence shown here is derived from an EMBL/GenBank/DDBJ whole genome shotgun (WGS) entry which is preliminary data.</text>
</comment>
<evidence type="ECO:0000313" key="2">
    <source>
        <dbReference type="EMBL" id="KKL18220.1"/>
    </source>
</evidence>
<organism evidence="2">
    <name type="scientific">marine sediment metagenome</name>
    <dbReference type="NCBI Taxonomy" id="412755"/>
    <lineage>
        <taxon>unclassified sequences</taxon>
        <taxon>metagenomes</taxon>
        <taxon>ecological metagenomes</taxon>
    </lineage>
</organism>